<feature type="signal peptide" evidence="2">
    <location>
        <begin position="1"/>
        <end position="22"/>
    </location>
</feature>
<organism evidence="3">
    <name type="scientific">Acidithiobacillus ferrivorans</name>
    <dbReference type="NCBI Taxonomy" id="160808"/>
    <lineage>
        <taxon>Bacteria</taxon>
        <taxon>Pseudomonadati</taxon>
        <taxon>Pseudomonadota</taxon>
        <taxon>Acidithiobacillia</taxon>
        <taxon>Acidithiobacillales</taxon>
        <taxon>Acidithiobacillaceae</taxon>
        <taxon>Acidithiobacillus</taxon>
    </lineage>
</organism>
<feature type="chain" id="PRO_5001592552" evidence="2">
    <location>
        <begin position="23"/>
        <end position="102"/>
    </location>
</feature>
<keyword evidence="2" id="KW-0732">Signal</keyword>
<gene>
    <name evidence="3" type="ORF">AFERRI_400319</name>
</gene>
<feature type="compositionally biased region" description="Low complexity" evidence="1">
    <location>
        <begin position="26"/>
        <end position="47"/>
    </location>
</feature>
<dbReference type="RefSeq" id="WP_035193065.1">
    <property type="nucleotide sequence ID" value="NZ_CCCS020000035.1"/>
</dbReference>
<evidence type="ECO:0000256" key="2">
    <source>
        <dbReference type="SAM" id="SignalP"/>
    </source>
</evidence>
<dbReference type="EMBL" id="CCCS020000035">
    <property type="protein sequence ID" value="CDQ10538.1"/>
    <property type="molecule type" value="Genomic_DNA"/>
</dbReference>
<protein>
    <submittedName>
        <fullName evidence="3">Uncharacterized protein</fullName>
    </submittedName>
</protein>
<reference evidence="3" key="1">
    <citation type="submission" date="2014-03" db="EMBL/GenBank/DDBJ databases">
        <authorList>
            <person name="Genoscope - CEA"/>
        </authorList>
    </citation>
    <scope>NUCLEOTIDE SEQUENCE [LARGE SCALE GENOMIC DNA]</scope>
    <source>
        <strain evidence="3">CF27</strain>
    </source>
</reference>
<reference evidence="3" key="2">
    <citation type="submission" date="2014-07" db="EMBL/GenBank/DDBJ databases">
        <title>Initial genome analysis of the psychrotolerant acidophile Acidithiobacillus ferrivorans CF27: insights into iron and sulfur oxidation pathways and into biofilm formation.</title>
        <authorList>
            <person name="Talla E."/>
            <person name="Hedrich S."/>
            <person name="Mangenot S."/>
            <person name="Ji B."/>
            <person name="Johnson D.B."/>
            <person name="Barbe V."/>
            <person name="Bonnefoy V."/>
        </authorList>
    </citation>
    <scope>NUCLEOTIDE SEQUENCE [LARGE SCALE GENOMIC DNA]</scope>
    <source>
        <strain evidence="3">CF27</strain>
    </source>
</reference>
<proteinExistence type="predicted"/>
<evidence type="ECO:0000256" key="1">
    <source>
        <dbReference type="SAM" id="MobiDB-lite"/>
    </source>
</evidence>
<dbReference type="AlphaFoldDB" id="A0A060UUW6"/>
<sequence>MNHRLSNLPIIVLLLAAPLAMASTTAATSSSSTTTTAKSAAASHAQAVKQKRITHIQTRIARLERLETILTSKSETLRLAKVARVKARVAKLQARLTSLQGK</sequence>
<accession>A0A060UUW6</accession>
<name>A0A060UUW6_9PROT</name>
<feature type="region of interest" description="Disordered" evidence="1">
    <location>
        <begin position="26"/>
        <end position="48"/>
    </location>
</feature>
<evidence type="ECO:0000313" key="3">
    <source>
        <dbReference type="EMBL" id="CDQ10538.1"/>
    </source>
</evidence>
<comment type="caution">
    <text evidence="3">The sequence shown here is derived from an EMBL/GenBank/DDBJ whole genome shotgun (WGS) entry which is preliminary data.</text>
</comment>